<dbReference type="Proteomes" id="UP000292282">
    <property type="component" value="Unassembled WGS sequence"/>
</dbReference>
<dbReference type="EMBL" id="PITK01001512">
    <property type="protein sequence ID" value="TBU10853.1"/>
    <property type="molecule type" value="Genomic_DNA"/>
</dbReference>
<dbReference type="InterPro" id="IPR009057">
    <property type="entry name" value="Homeodomain-like_sf"/>
</dbReference>
<dbReference type="Pfam" id="PF13518">
    <property type="entry name" value="HTH_28"/>
    <property type="match status" value="1"/>
</dbReference>
<feature type="domain" description="Insertion element IS150 protein InsJ-like helix-turn-helix" evidence="1">
    <location>
        <begin position="7"/>
        <end position="54"/>
    </location>
</feature>
<dbReference type="InterPro" id="IPR055247">
    <property type="entry name" value="InsJ-like_HTH"/>
</dbReference>
<dbReference type="OrthoDB" id="2142724at2759"/>
<evidence type="ECO:0000313" key="3">
    <source>
        <dbReference type="Proteomes" id="UP000292282"/>
    </source>
</evidence>
<dbReference type="SUPFAM" id="SSF46689">
    <property type="entry name" value="Homeodomain-like"/>
    <property type="match status" value="1"/>
</dbReference>
<evidence type="ECO:0000313" key="2">
    <source>
        <dbReference type="EMBL" id="TBU10853.1"/>
    </source>
</evidence>
<sequence length="286" mass="33197">MVSINDRECIIEKTLEGYSMSAISSNYRINYQTAKSIVRRYLKTGLVFVEKRGGDGRSKLTLEIKESLQTYGNFEQWVKCTFYVDVSTSTIDRALRELHYTLKRVTLVPERRNTLSTIELRTNYATSFRELEVDNDDKNFVFLDEVGRGRNMRSESAYLSVTAARSRNISEVSAMNKYGMIYHKIHERAINDEDFKLFFKEINESCQRQGILTPIVVIDNARIHHYQGLNDDEEFSLIRGGARTESQLRILICEKFNEITGEHCSSFYRKMLGYLQKAEIGQVILE</sequence>
<evidence type="ECO:0000259" key="1">
    <source>
        <dbReference type="Pfam" id="PF13518"/>
    </source>
</evidence>
<keyword evidence="3" id="KW-1185">Reference proteome</keyword>
<proteinExistence type="predicted"/>
<protein>
    <recommendedName>
        <fullName evidence="1">Insertion element IS150 protein InsJ-like helix-turn-helix domain-containing protein</fullName>
    </recommendedName>
</protein>
<accession>A0A4Q9LQN0</accession>
<gene>
    <name evidence="2" type="ORF">CWI38_1512p0010</name>
</gene>
<dbReference type="VEuPathDB" id="MicrosporidiaDB:CWI38_1512p0010"/>
<dbReference type="AlphaFoldDB" id="A0A4Q9LQN0"/>
<reference evidence="2 3" key="1">
    <citation type="submission" date="2017-12" db="EMBL/GenBank/DDBJ databases">
        <authorList>
            <person name="Pombert J.-F."/>
            <person name="Haag K.L."/>
            <person name="Ebert D."/>
        </authorList>
    </citation>
    <scope>NUCLEOTIDE SEQUENCE [LARGE SCALE GENOMIC DNA]</scope>
    <source>
        <strain evidence="2">IL-G-3</strain>
    </source>
</reference>
<organism evidence="2 3">
    <name type="scientific">Hamiltosporidium tvaerminnensis</name>
    <dbReference type="NCBI Taxonomy" id="1176355"/>
    <lineage>
        <taxon>Eukaryota</taxon>
        <taxon>Fungi</taxon>
        <taxon>Fungi incertae sedis</taxon>
        <taxon>Microsporidia</taxon>
        <taxon>Dubosqiidae</taxon>
        <taxon>Hamiltosporidium</taxon>
    </lineage>
</organism>
<name>A0A4Q9LQN0_9MICR</name>
<comment type="caution">
    <text evidence="2">The sequence shown here is derived from an EMBL/GenBank/DDBJ whole genome shotgun (WGS) entry which is preliminary data.</text>
</comment>